<dbReference type="NCBIfam" id="TIGR02050">
    <property type="entry name" value="gshA_cyan_rel"/>
    <property type="match status" value="1"/>
</dbReference>
<dbReference type="InterPro" id="IPR006336">
    <property type="entry name" value="GCS2"/>
</dbReference>
<accession>U1LMB2</accession>
<dbReference type="InterPro" id="IPR014746">
    <property type="entry name" value="Gln_synth/guanido_kin_cat_dom"/>
</dbReference>
<dbReference type="RefSeq" id="WP_021011436.1">
    <property type="nucleotide sequence ID" value="NZ_ASHR01000032.1"/>
</dbReference>
<gene>
    <name evidence="6" type="ORF">L332_03210</name>
</gene>
<evidence type="ECO:0000256" key="1">
    <source>
        <dbReference type="ARBA" id="ARBA00022598"/>
    </source>
</evidence>
<keyword evidence="7" id="KW-1185">Reference proteome</keyword>
<comment type="function">
    <text evidence="5">ATP-dependent carboxylate-amine ligase which exhibits weak glutamate--cysteine ligase activity.</text>
</comment>
<comment type="catalytic activity">
    <reaction evidence="4 5">
        <text>L-cysteine + L-glutamate + ATP = gamma-L-glutamyl-L-cysteine + ADP + phosphate + H(+)</text>
        <dbReference type="Rhea" id="RHEA:13285"/>
        <dbReference type="ChEBI" id="CHEBI:15378"/>
        <dbReference type="ChEBI" id="CHEBI:29985"/>
        <dbReference type="ChEBI" id="CHEBI:30616"/>
        <dbReference type="ChEBI" id="CHEBI:35235"/>
        <dbReference type="ChEBI" id="CHEBI:43474"/>
        <dbReference type="ChEBI" id="CHEBI:58173"/>
        <dbReference type="ChEBI" id="CHEBI:456216"/>
        <dbReference type="EC" id="6.3.2.2"/>
    </reaction>
</comment>
<comment type="caution">
    <text evidence="6">The sequence shown here is derived from an EMBL/GenBank/DDBJ whole genome shotgun (WGS) entry which is preliminary data.</text>
</comment>
<evidence type="ECO:0000256" key="5">
    <source>
        <dbReference type="HAMAP-Rule" id="MF_01609"/>
    </source>
</evidence>
<keyword evidence="3 5" id="KW-0067">ATP-binding</keyword>
<proteinExistence type="inferred from homology"/>
<dbReference type="Gene3D" id="3.30.590.20">
    <property type="match status" value="1"/>
</dbReference>
<dbReference type="InterPro" id="IPR011793">
    <property type="entry name" value="YbdK"/>
</dbReference>
<dbReference type="GO" id="GO:0042398">
    <property type="term" value="P:modified amino acid biosynthetic process"/>
    <property type="evidence" value="ECO:0007669"/>
    <property type="project" value="InterPro"/>
</dbReference>
<dbReference type="HAMAP" id="MF_01609">
    <property type="entry name" value="Glu_cys_ligase_2"/>
    <property type="match status" value="1"/>
</dbReference>
<dbReference type="GO" id="GO:0004357">
    <property type="term" value="F:glutamate-cysteine ligase activity"/>
    <property type="evidence" value="ECO:0007669"/>
    <property type="project" value="UniProtKB-EC"/>
</dbReference>
<evidence type="ECO:0000313" key="6">
    <source>
        <dbReference type="EMBL" id="ERG63459.1"/>
    </source>
</evidence>
<dbReference type="SUPFAM" id="SSF55931">
    <property type="entry name" value="Glutamine synthetase/guanido kinase"/>
    <property type="match status" value="1"/>
</dbReference>
<dbReference type="InterPro" id="IPR050141">
    <property type="entry name" value="GCL_type2/YbdK_subfam"/>
</dbReference>
<dbReference type="PANTHER" id="PTHR36510:SF1">
    <property type="entry name" value="GLUTAMATE--CYSTEINE LIGASE 2-RELATED"/>
    <property type="match status" value="1"/>
</dbReference>
<evidence type="ECO:0000313" key="7">
    <source>
        <dbReference type="Proteomes" id="UP000016462"/>
    </source>
</evidence>
<dbReference type="Proteomes" id="UP000016462">
    <property type="component" value="Unassembled WGS sequence"/>
</dbReference>
<keyword evidence="1 5" id="KW-0436">Ligase</keyword>
<sequence>MDFASSKRSTLGVEWELALIDPSTGDIAPHAKELLAAIDDPRFDKEFLRGMIELITGVHETTDAAVDELRGMRDRAVAEADRMGLALVGTGTHPTSRWRQQEQADDPRYRRVVEKAGDWGRRLIIFGVHNHVGVEDRAKAVPLLRTMLDKLPLILALSASSPFWQGVDTGFASHRTMLFQQLPTGGLPPMLVDWPEYERTLEDMLRAGVIDELGELRWDVRPSPEIGTIEVRVADGAPSIDDLAAVTALTHCLIEEASRDLDEGKAQLHLPYWLVKENKWRAARDGLEATVIVDEQGTLQRAADAIAEAADRLAPIAADLGATRSLGAVERVLATGGWPARQRAAFERGGHAVVMAELAEAMRA</sequence>
<protein>
    <recommendedName>
        <fullName evidence="5">Putative glutamate--cysteine ligase 2</fullName>
        <ecNumber evidence="5">6.3.2.2</ecNumber>
    </recommendedName>
    <alternativeName>
        <fullName evidence="5">Gamma-glutamylcysteine synthetase 2</fullName>
        <shortName evidence="5">GCS 2</shortName>
        <shortName evidence="5">Gamma-GCS 2</shortName>
    </alternativeName>
</protein>
<dbReference type="PANTHER" id="PTHR36510">
    <property type="entry name" value="GLUTAMATE--CYSTEINE LIGASE 2-RELATED"/>
    <property type="match status" value="1"/>
</dbReference>
<evidence type="ECO:0000256" key="3">
    <source>
        <dbReference type="ARBA" id="ARBA00022840"/>
    </source>
</evidence>
<dbReference type="Pfam" id="PF04107">
    <property type="entry name" value="GCS2"/>
    <property type="match status" value="1"/>
</dbReference>
<keyword evidence="2 5" id="KW-0547">Nucleotide-binding</keyword>
<name>U1LMB2_9MICO</name>
<dbReference type="OrthoDB" id="9769628at2"/>
<dbReference type="EMBL" id="ASHR01000032">
    <property type="protein sequence ID" value="ERG63459.1"/>
    <property type="molecule type" value="Genomic_DNA"/>
</dbReference>
<evidence type="ECO:0000256" key="2">
    <source>
        <dbReference type="ARBA" id="ARBA00022741"/>
    </source>
</evidence>
<dbReference type="GO" id="GO:0005524">
    <property type="term" value="F:ATP binding"/>
    <property type="evidence" value="ECO:0007669"/>
    <property type="project" value="UniProtKB-KW"/>
</dbReference>
<organism evidence="6 7">
    <name type="scientific">Agrococcus pavilionensis RW1</name>
    <dbReference type="NCBI Taxonomy" id="1330458"/>
    <lineage>
        <taxon>Bacteria</taxon>
        <taxon>Bacillati</taxon>
        <taxon>Actinomycetota</taxon>
        <taxon>Actinomycetes</taxon>
        <taxon>Micrococcales</taxon>
        <taxon>Microbacteriaceae</taxon>
        <taxon>Agrococcus</taxon>
    </lineage>
</organism>
<comment type="similarity">
    <text evidence="5">Belongs to the glutamate--cysteine ligase type 2 family. YbdK subfamily.</text>
</comment>
<evidence type="ECO:0000256" key="4">
    <source>
        <dbReference type="ARBA" id="ARBA00048819"/>
    </source>
</evidence>
<dbReference type="EC" id="6.3.2.2" evidence="5"/>
<reference evidence="6 7" key="1">
    <citation type="journal article" date="2013" name="Genome Announc.">
        <title>First draft genome sequence from a member of the genus agrococcus, isolated from modern microbialites.</title>
        <authorList>
            <person name="White R.A.III."/>
            <person name="Grassa C.J."/>
            <person name="Suttle C.A."/>
        </authorList>
    </citation>
    <scope>NUCLEOTIDE SEQUENCE [LARGE SCALE GENOMIC DNA]</scope>
    <source>
        <strain evidence="6 7">RW1</strain>
    </source>
</reference>
<dbReference type="AlphaFoldDB" id="U1LMB2"/>